<accession>A0A0B4XTR4</accession>
<dbReference type="EMBL" id="CP004387">
    <property type="protein sequence ID" value="AJD49888.1"/>
    <property type="molecule type" value="Genomic_DNA"/>
</dbReference>
<reference evidence="1 2" key="1">
    <citation type="journal article" date="2012" name="J. Bacteriol.">
        <title>Genome sequence of an alkane-degrading bacterium, Alcanivorax pacificus type strain W11-5, isolated from deep sea sediment.</title>
        <authorList>
            <person name="Lai Q."/>
            <person name="Shao Z."/>
        </authorList>
    </citation>
    <scope>NUCLEOTIDE SEQUENCE [LARGE SCALE GENOMIC DNA]</scope>
    <source>
        <strain evidence="1 2">W11-5</strain>
    </source>
</reference>
<name>A0A0B4XTR4_9GAMM</name>
<evidence type="ECO:0000313" key="2">
    <source>
        <dbReference type="Proteomes" id="UP000006764"/>
    </source>
</evidence>
<dbReference type="Proteomes" id="UP000006764">
    <property type="component" value="Chromosome"/>
</dbReference>
<sequence length="95" mass="10594">MESAITPDQLNSAHLEEYWMIYAVCPATDESLKVWDCKELSLFASGGGRPLPATRLHVVVPALDNRTLRPLLAHIAAIDPFGRRRLCVDPDMPRP</sequence>
<dbReference type="STRING" id="391936.S7S_17380"/>
<protein>
    <submittedName>
        <fullName evidence="1">Uncharacterized protein</fullName>
    </submittedName>
</protein>
<keyword evidence="2" id="KW-1185">Reference proteome</keyword>
<dbReference type="HOGENOM" id="CLU_2366644_0_0_6"/>
<evidence type="ECO:0000313" key="1">
    <source>
        <dbReference type="EMBL" id="AJD49888.1"/>
    </source>
</evidence>
<proteinExistence type="predicted"/>
<dbReference type="KEGG" id="apac:S7S_17380"/>
<gene>
    <name evidence="1" type="ORF">S7S_17380</name>
</gene>
<organism evidence="1 2">
    <name type="scientific">Isoalcanivorax pacificus W11-5</name>
    <dbReference type="NCBI Taxonomy" id="391936"/>
    <lineage>
        <taxon>Bacteria</taxon>
        <taxon>Pseudomonadati</taxon>
        <taxon>Pseudomonadota</taxon>
        <taxon>Gammaproteobacteria</taxon>
        <taxon>Oceanospirillales</taxon>
        <taxon>Alcanivoracaceae</taxon>
        <taxon>Isoalcanivorax</taxon>
    </lineage>
</organism>
<dbReference type="AlphaFoldDB" id="A0A0B4XTR4"/>